<name>A0A1Y3L8T2_PSEPU</name>
<feature type="region of interest" description="Disordered" evidence="1">
    <location>
        <begin position="1"/>
        <end position="26"/>
    </location>
</feature>
<dbReference type="RefSeq" id="WP_086976142.1">
    <property type="nucleotide sequence ID" value="NZ_NFSB01000072.1"/>
</dbReference>
<feature type="region of interest" description="Disordered" evidence="1">
    <location>
        <begin position="137"/>
        <end position="198"/>
    </location>
</feature>
<proteinExistence type="predicted"/>
<sequence length="198" mass="20792">MDRTDQGSTSPPGSTQDHAQTITDEAGALLGEAKQKGSEQFEHYRDTAADQLDSLEQGARSAAQALQENDTLGLSQYLSQAAGCVGDFAAQLRHENAESLLQRGAQLARSNPALFLAGSVALGFAVSRFMRASATHGQATAPSSDDWRHSRSAQPVTPDRGSDVSTRKPYTPIDPIGPGAGTPVSGSPFERDPLKGGE</sequence>
<gene>
    <name evidence="2" type="ORF">B8W72_12160</name>
</gene>
<dbReference type="Proteomes" id="UP000196082">
    <property type="component" value="Unassembled WGS sequence"/>
</dbReference>
<protein>
    <recommendedName>
        <fullName evidence="4">Nutrient deprivation-induced protein</fullName>
    </recommendedName>
</protein>
<accession>A0A1Y3L8T2</accession>
<organism evidence="2 3">
    <name type="scientific">Pseudomonas putida</name>
    <name type="common">Arthrobacter siderocapsulatus</name>
    <dbReference type="NCBI Taxonomy" id="303"/>
    <lineage>
        <taxon>Bacteria</taxon>
        <taxon>Pseudomonadati</taxon>
        <taxon>Pseudomonadota</taxon>
        <taxon>Gammaproteobacteria</taxon>
        <taxon>Pseudomonadales</taxon>
        <taxon>Pseudomonadaceae</taxon>
        <taxon>Pseudomonas</taxon>
    </lineage>
</organism>
<reference evidence="2 3" key="1">
    <citation type="submission" date="2017-05" db="EMBL/GenBank/DDBJ databases">
        <title>Whole genome sequence of Pseudomonas putida isolate 1312 commercialized as a biostimulant.</title>
        <authorList>
            <person name="Crovadore J."/>
            <person name="Blanc P."/>
            <person name="Chablais R."/>
            <person name="Cochard B."/>
            <person name="Grizard D."/>
            <person name="Lefort F."/>
        </authorList>
    </citation>
    <scope>NUCLEOTIDE SEQUENCE [LARGE SCALE GENOMIC DNA]</scope>
    <source>
        <strain evidence="2 3">1312</strain>
    </source>
</reference>
<dbReference type="AlphaFoldDB" id="A0A1Y3L8T2"/>
<evidence type="ECO:0000256" key="1">
    <source>
        <dbReference type="SAM" id="MobiDB-lite"/>
    </source>
</evidence>
<evidence type="ECO:0000313" key="2">
    <source>
        <dbReference type="EMBL" id="OUM33804.1"/>
    </source>
</evidence>
<feature type="compositionally biased region" description="Basic and acidic residues" evidence="1">
    <location>
        <begin position="189"/>
        <end position="198"/>
    </location>
</feature>
<evidence type="ECO:0008006" key="4">
    <source>
        <dbReference type="Google" id="ProtNLM"/>
    </source>
</evidence>
<comment type="caution">
    <text evidence="2">The sequence shown here is derived from an EMBL/GenBank/DDBJ whole genome shotgun (WGS) entry which is preliminary data.</text>
</comment>
<dbReference type="EMBL" id="NFSB01000072">
    <property type="protein sequence ID" value="OUM33804.1"/>
    <property type="molecule type" value="Genomic_DNA"/>
</dbReference>
<evidence type="ECO:0000313" key="3">
    <source>
        <dbReference type="Proteomes" id="UP000196082"/>
    </source>
</evidence>
<feature type="compositionally biased region" description="Polar residues" evidence="1">
    <location>
        <begin position="1"/>
        <end position="23"/>
    </location>
</feature>